<dbReference type="PANTHER" id="PTHR44591">
    <property type="entry name" value="STRESS RESPONSE REGULATOR PROTEIN 1"/>
    <property type="match status" value="1"/>
</dbReference>
<dbReference type="Proteomes" id="UP001371218">
    <property type="component" value="Unassembled WGS sequence"/>
</dbReference>
<dbReference type="InterPro" id="IPR011006">
    <property type="entry name" value="CheY-like_superfamily"/>
</dbReference>
<dbReference type="Gene3D" id="3.40.50.2300">
    <property type="match status" value="1"/>
</dbReference>
<dbReference type="EMBL" id="JBBUTG010000001">
    <property type="protein sequence ID" value="MEK8029461.1"/>
    <property type="molecule type" value="Genomic_DNA"/>
</dbReference>
<feature type="modified residue" description="4-aspartylphosphate" evidence="2">
    <location>
        <position position="69"/>
    </location>
</feature>
<organism evidence="4 5">
    <name type="scientific">Ideonella lacteola</name>
    <dbReference type="NCBI Taxonomy" id="2984193"/>
    <lineage>
        <taxon>Bacteria</taxon>
        <taxon>Pseudomonadati</taxon>
        <taxon>Pseudomonadota</taxon>
        <taxon>Betaproteobacteria</taxon>
        <taxon>Burkholderiales</taxon>
        <taxon>Sphaerotilaceae</taxon>
        <taxon>Ideonella</taxon>
    </lineage>
</organism>
<evidence type="ECO:0000256" key="1">
    <source>
        <dbReference type="ARBA" id="ARBA00022553"/>
    </source>
</evidence>
<dbReference type="Pfam" id="PF00072">
    <property type="entry name" value="Response_reg"/>
    <property type="match status" value="1"/>
</dbReference>
<evidence type="ECO:0000313" key="4">
    <source>
        <dbReference type="EMBL" id="MEK8029461.1"/>
    </source>
</evidence>
<keyword evidence="5" id="KW-1185">Reference proteome</keyword>
<gene>
    <name evidence="4" type="ORF">AACH06_01395</name>
</gene>
<dbReference type="RefSeq" id="WP_341423798.1">
    <property type="nucleotide sequence ID" value="NZ_JBBUTG010000001.1"/>
</dbReference>
<dbReference type="InterPro" id="IPR050595">
    <property type="entry name" value="Bact_response_regulator"/>
</dbReference>
<keyword evidence="1 2" id="KW-0597">Phosphoprotein</keyword>
<proteinExistence type="predicted"/>
<dbReference type="PANTHER" id="PTHR44591:SF3">
    <property type="entry name" value="RESPONSE REGULATORY DOMAIN-CONTAINING PROTEIN"/>
    <property type="match status" value="1"/>
</dbReference>
<name>A0ABU9BIC1_9BURK</name>
<evidence type="ECO:0000259" key="3">
    <source>
        <dbReference type="PROSITE" id="PS50110"/>
    </source>
</evidence>
<protein>
    <submittedName>
        <fullName evidence="4">Response regulator</fullName>
    </submittedName>
</protein>
<comment type="caution">
    <text evidence="4">The sequence shown here is derived from an EMBL/GenBank/DDBJ whole genome shotgun (WGS) entry which is preliminary data.</text>
</comment>
<accession>A0ABU9BIC1</accession>
<evidence type="ECO:0000313" key="5">
    <source>
        <dbReference type="Proteomes" id="UP001371218"/>
    </source>
</evidence>
<dbReference type="PROSITE" id="PS50110">
    <property type="entry name" value="RESPONSE_REGULATORY"/>
    <property type="match status" value="1"/>
</dbReference>
<feature type="domain" description="Response regulatory" evidence="3">
    <location>
        <begin position="20"/>
        <end position="134"/>
    </location>
</feature>
<dbReference type="InterPro" id="IPR001789">
    <property type="entry name" value="Sig_transdc_resp-reg_receiver"/>
</dbReference>
<evidence type="ECO:0000256" key="2">
    <source>
        <dbReference type="PROSITE-ProRule" id="PRU00169"/>
    </source>
</evidence>
<dbReference type="SUPFAM" id="SSF52172">
    <property type="entry name" value="CheY-like"/>
    <property type="match status" value="1"/>
</dbReference>
<sequence length="140" mass="14893">MSSRPTLSPTTSVPATAARQVLVVDDNRDAAQSLAMLLELMGHDTAMAHDGQDALRCAENFNPQVVLLDIGMPRMDGIEACRRLRARVTGASMSIVALTGLDQGAVQIGPGHFDAQLVKPVGWDELIQLLHALPPPTAMS</sequence>
<reference evidence="4 5" key="1">
    <citation type="submission" date="2024-04" db="EMBL/GenBank/DDBJ databases">
        <title>Novel species of the genus Ideonella isolated from streams.</title>
        <authorList>
            <person name="Lu H."/>
        </authorList>
    </citation>
    <scope>NUCLEOTIDE SEQUENCE [LARGE SCALE GENOMIC DNA]</scope>
    <source>
        <strain evidence="4 5">DXS29W</strain>
    </source>
</reference>
<dbReference type="SMART" id="SM00448">
    <property type="entry name" value="REC"/>
    <property type="match status" value="1"/>
</dbReference>